<keyword evidence="1" id="KW-0472">Membrane</keyword>
<evidence type="ECO:0000313" key="3">
    <source>
        <dbReference type="Proteomes" id="UP000218334"/>
    </source>
</evidence>
<evidence type="ECO:0000256" key="1">
    <source>
        <dbReference type="SAM" id="Phobius"/>
    </source>
</evidence>
<sequence>MCKGVTANDSYPTWCNHATTHFTPRSIFLNGLFLDPSATNLRRTMTSSSPSAGTLALASLALPATQIAALIAYKYSLRRKVGIPAHPIVSFRTQQIPIFTAVGCQQRRPTMSLRRCSDCSKRSVPTPKKTWSPVSSTFLKIHNDPIASISLWVCLFHSLSSFLDVPLSKNIPRARHPSLFANVVASLLTGPFAVSSLPFCPCPISIPCILHIPLSHHRKIPSWRKSCLAKLRFLVVSVGGDAIGELRA</sequence>
<protein>
    <submittedName>
        <fullName evidence="2">Uncharacterized protein</fullName>
    </submittedName>
</protein>
<keyword evidence="3" id="KW-1185">Reference proteome</keyword>
<accession>A0A2H3C3G0</accession>
<dbReference type="Proteomes" id="UP000218334">
    <property type="component" value="Unassembled WGS sequence"/>
</dbReference>
<keyword evidence="1" id="KW-1133">Transmembrane helix</keyword>
<evidence type="ECO:0000313" key="2">
    <source>
        <dbReference type="EMBL" id="PBK77601.1"/>
    </source>
</evidence>
<dbReference type="AlphaFoldDB" id="A0A2H3C3G0"/>
<feature type="transmembrane region" description="Helical" evidence="1">
    <location>
        <begin position="52"/>
        <end position="73"/>
    </location>
</feature>
<proteinExistence type="predicted"/>
<organism evidence="2 3">
    <name type="scientific">Armillaria solidipes</name>
    <dbReference type="NCBI Taxonomy" id="1076256"/>
    <lineage>
        <taxon>Eukaryota</taxon>
        <taxon>Fungi</taxon>
        <taxon>Dikarya</taxon>
        <taxon>Basidiomycota</taxon>
        <taxon>Agaricomycotina</taxon>
        <taxon>Agaricomycetes</taxon>
        <taxon>Agaricomycetidae</taxon>
        <taxon>Agaricales</taxon>
        <taxon>Marasmiineae</taxon>
        <taxon>Physalacriaceae</taxon>
        <taxon>Armillaria</taxon>
    </lineage>
</organism>
<dbReference type="EMBL" id="KZ293416">
    <property type="protein sequence ID" value="PBK77601.1"/>
    <property type="molecule type" value="Genomic_DNA"/>
</dbReference>
<reference evidence="3" key="1">
    <citation type="journal article" date="2017" name="Nat. Ecol. Evol.">
        <title>Genome expansion and lineage-specific genetic innovations in the forest pathogenic fungi Armillaria.</title>
        <authorList>
            <person name="Sipos G."/>
            <person name="Prasanna A.N."/>
            <person name="Walter M.C."/>
            <person name="O'Connor E."/>
            <person name="Balint B."/>
            <person name="Krizsan K."/>
            <person name="Kiss B."/>
            <person name="Hess J."/>
            <person name="Varga T."/>
            <person name="Slot J."/>
            <person name="Riley R."/>
            <person name="Boka B."/>
            <person name="Rigling D."/>
            <person name="Barry K."/>
            <person name="Lee J."/>
            <person name="Mihaltcheva S."/>
            <person name="LaButti K."/>
            <person name="Lipzen A."/>
            <person name="Waldron R."/>
            <person name="Moloney N.M."/>
            <person name="Sperisen C."/>
            <person name="Kredics L."/>
            <person name="Vagvoelgyi C."/>
            <person name="Patrignani A."/>
            <person name="Fitzpatrick D."/>
            <person name="Nagy I."/>
            <person name="Doyle S."/>
            <person name="Anderson J.B."/>
            <person name="Grigoriev I.V."/>
            <person name="Gueldener U."/>
            <person name="Muensterkoetter M."/>
            <person name="Nagy L.G."/>
        </authorList>
    </citation>
    <scope>NUCLEOTIDE SEQUENCE [LARGE SCALE GENOMIC DNA]</scope>
    <source>
        <strain evidence="3">28-4</strain>
    </source>
</reference>
<name>A0A2H3C3G0_9AGAR</name>
<gene>
    <name evidence="2" type="ORF">ARMSODRAFT_290277</name>
</gene>
<keyword evidence="1" id="KW-0812">Transmembrane</keyword>